<dbReference type="Pfam" id="PF21294">
    <property type="entry name" value="Polysacc_lyase_14"/>
    <property type="match status" value="1"/>
</dbReference>
<reference evidence="2 3" key="1">
    <citation type="submission" date="2016-10" db="EMBL/GenBank/DDBJ databases">
        <title>Genome sequence of the basidiomycete white-rot fungus Trametes pubescens.</title>
        <authorList>
            <person name="Makela M.R."/>
            <person name="Granchi Z."/>
            <person name="Peng M."/>
            <person name="De Vries R.P."/>
            <person name="Grigoriev I."/>
            <person name="Riley R."/>
            <person name="Hilden K."/>
        </authorList>
    </citation>
    <scope>NUCLEOTIDE SEQUENCE [LARGE SCALE GENOMIC DNA]</scope>
    <source>
        <strain evidence="2 3">FBCC735</strain>
    </source>
</reference>
<gene>
    <name evidence="2" type="ORF">TRAPUB_7963</name>
</gene>
<dbReference type="PANTHER" id="PTHR40124">
    <property type="match status" value="1"/>
</dbReference>
<sequence>MAGTPQRPSELSASNMCLVLASTEKTQSILPADIFPTQSLLATVLIASGIVSTPAYALSLRSAKLTARDSTLSSPLFPVSPQVEYWTTATDLPDPIPLSDATFNIQNNLDSAADPYVDAPDGELSMQASYPAGSYNVTSTPLGGVSFYALGPASVNLTTAKEVTFSYSIYFPFRFQFAKGGQLPGLVGGESDIVNMGCDWASPIDRQFCFSMRPMWGADGAGVLFAYVPPEGAASLANQSLPCGTPPYSSCNGVYVTKPGSLSLFTFETGSRTTVAQRMRLNDVGAENGELELFVNGESVANLGGIVMRADDGARILGIEMQTFFGGSDSSWASPVDQDAYIADFSVAITEML</sequence>
<dbReference type="Gene3D" id="2.60.120.200">
    <property type="match status" value="1"/>
</dbReference>
<comment type="caution">
    <text evidence="2">The sequence shown here is derived from an EMBL/GenBank/DDBJ whole genome shotgun (WGS) entry which is preliminary data.</text>
</comment>
<dbReference type="PANTHER" id="PTHR40124:SF1">
    <property type="entry name" value="DISAGGREGATASE RELATED REPEAT PROTEIN"/>
    <property type="match status" value="1"/>
</dbReference>
<evidence type="ECO:0000313" key="2">
    <source>
        <dbReference type="EMBL" id="OJT01567.1"/>
    </source>
</evidence>
<evidence type="ECO:0000259" key="1">
    <source>
        <dbReference type="Pfam" id="PF21294"/>
    </source>
</evidence>
<dbReference type="Proteomes" id="UP000184267">
    <property type="component" value="Unassembled WGS sequence"/>
</dbReference>
<proteinExistence type="predicted"/>
<dbReference type="OrthoDB" id="3337916at2759"/>
<feature type="domain" description="Polysaccharide lyase 14" evidence="1">
    <location>
        <begin position="122"/>
        <end position="345"/>
    </location>
</feature>
<evidence type="ECO:0000313" key="3">
    <source>
        <dbReference type="Proteomes" id="UP000184267"/>
    </source>
</evidence>
<dbReference type="InterPro" id="IPR048958">
    <property type="entry name" value="Polysacc_lyase_14"/>
</dbReference>
<organism evidence="2 3">
    <name type="scientific">Trametes pubescens</name>
    <name type="common">White-rot fungus</name>
    <dbReference type="NCBI Taxonomy" id="154538"/>
    <lineage>
        <taxon>Eukaryota</taxon>
        <taxon>Fungi</taxon>
        <taxon>Dikarya</taxon>
        <taxon>Basidiomycota</taxon>
        <taxon>Agaricomycotina</taxon>
        <taxon>Agaricomycetes</taxon>
        <taxon>Polyporales</taxon>
        <taxon>Polyporaceae</taxon>
        <taxon>Trametes</taxon>
    </lineage>
</organism>
<dbReference type="OMA" id="IPVEASW"/>
<name>A0A1M2V1Y8_TRAPU</name>
<dbReference type="EMBL" id="MNAD01001731">
    <property type="protein sequence ID" value="OJT01567.1"/>
    <property type="molecule type" value="Genomic_DNA"/>
</dbReference>
<accession>A0A1M2V1Y8</accession>
<protein>
    <recommendedName>
        <fullName evidence="1">Polysaccharide lyase 14 domain-containing protein</fullName>
    </recommendedName>
</protein>
<keyword evidence="3" id="KW-1185">Reference proteome</keyword>
<dbReference type="AlphaFoldDB" id="A0A1M2V1Y8"/>